<dbReference type="GO" id="GO:0030257">
    <property type="term" value="C:type III protein secretion system complex"/>
    <property type="evidence" value="ECO:0007669"/>
    <property type="project" value="UniProtKB-UniRule"/>
</dbReference>
<organism evidence="14 15">
    <name type="scientific">Morganella psychrotolerans</name>
    <dbReference type="NCBI Taxonomy" id="368603"/>
    <lineage>
        <taxon>Bacteria</taxon>
        <taxon>Pseudomonadati</taxon>
        <taxon>Pseudomonadota</taxon>
        <taxon>Gammaproteobacteria</taxon>
        <taxon>Enterobacterales</taxon>
        <taxon>Morganellaceae</taxon>
        <taxon>Morganella</taxon>
    </lineage>
</organism>
<dbReference type="InterPro" id="IPR005644">
    <property type="entry name" value="NolW-like"/>
</dbReference>
<evidence type="ECO:0000256" key="11">
    <source>
        <dbReference type="SAM" id="Phobius"/>
    </source>
</evidence>
<accession>A0A5M9REC2</accession>
<evidence type="ECO:0000256" key="10">
    <source>
        <dbReference type="RuleBase" id="RU004004"/>
    </source>
</evidence>
<dbReference type="PANTHER" id="PTHR30332:SF5">
    <property type="entry name" value="SPI-1 TYPE 3 SECRETION SYSTEM SECRETIN"/>
    <property type="match status" value="1"/>
</dbReference>
<dbReference type="InterPro" id="IPR004845">
    <property type="entry name" value="T2SS_GspD_CS"/>
</dbReference>
<sequence>MNFCINGCIREISACKVTYCAGTDFIRKKNYLTGRYLAGIVISLLFSVCQAASFTSDEPYSFIANNTPLAEVLKDFADNNDIQSDISPDITSFANGHLTADTATEFLDNLSRLYRLETYFYNNTLYVSKKNSNRTQNIRLKSLTTGQAQALLQETDIADNRWKMTTSSPDQLRLSGPPAYINFARLVIDAKENELSEQRRSPEQTIAIIPLKYSSAVDRVIQYRDSKITAPGVATILSRILSGPVHLPGYKSPEGQSTSQGVINADPTLNAIILRDIPEKITLYKELIRQLDIPTSRIEIALYIIDVDTQNAESLGIDWGGTLSSGNTKISISSTLSPQSSAIGTLLNQSGLNQLLANVHLLQSKGYARMVSRPTILTLENNPALIDHNETYYVKINGERVAELKSITYGTLLQLTPRIIRETKNTLLDMTLHIEDGNQKTGNSSDDAIPTISRTVIDTIARVELGQSLLIGGIYRDEERKTESRVPLLGDIPWLGALFRSETVQDRQAVRLFIIKPRIIDYGKPSAPL</sequence>
<evidence type="ECO:0000256" key="5">
    <source>
        <dbReference type="ARBA" id="ARBA00022927"/>
    </source>
</evidence>
<dbReference type="InterPro" id="IPR004846">
    <property type="entry name" value="T2SS/T3SS_dom"/>
</dbReference>
<protein>
    <recommendedName>
        <fullName evidence="9">Type 3 secretion system secretin</fullName>
        <shortName evidence="9">T3SS secretin</shortName>
    </recommendedName>
</protein>
<proteinExistence type="inferred from homology"/>
<evidence type="ECO:0000313" key="15">
    <source>
        <dbReference type="Proteomes" id="UP000322181"/>
    </source>
</evidence>
<dbReference type="Gene3D" id="3.30.1370.120">
    <property type="match status" value="2"/>
</dbReference>
<keyword evidence="3 9" id="KW-0813">Transport</keyword>
<keyword evidence="4 9" id="KW-0732">Signal</keyword>
<keyword evidence="5 9" id="KW-0653">Protein transport</keyword>
<dbReference type="InterPro" id="IPR003522">
    <property type="entry name" value="T3SS_OM_pore_YscC"/>
</dbReference>
<dbReference type="GO" id="GO:0015627">
    <property type="term" value="C:type II protein secretion system complex"/>
    <property type="evidence" value="ECO:0007669"/>
    <property type="project" value="TreeGrafter"/>
</dbReference>
<evidence type="ECO:0000256" key="1">
    <source>
        <dbReference type="ARBA" id="ARBA00004442"/>
    </source>
</evidence>
<comment type="similarity">
    <text evidence="2 9">Belongs to the bacterial secretin family. T3SS SctC subfamily.</text>
</comment>
<dbReference type="HAMAP" id="MF_02219">
    <property type="entry name" value="Type_III_secretin"/>
    <property type="match status" value="1"/>
</dbReference>
<keyword evidence="11" id="KW-0812">Transmembrane</keyword>
<dbReference type="PRINTS" id="PR01337">
    <property type="entry name" value="TYPE3OMGPROT"/>
</dbReference>
<dbReference type="NCBIfam" id="TIGR02516">
    <property type="entry name" value="type_III_yscC"/>
    <property type="match status" value="1"/>
</dbReference>
<evidence type="ECO:0000256" key="8">
    <source>
        <dbReference type="ARBA" id="ARBA00023237"/>
    </source>
</evidence>
<keyword evidence="8 9" id="KW-0998">Cell outer membrane</keyword>
<dbReference type="OrthoDB" id="9779724at2"/>
<dbReference type="PROSITE" id="PS00875">
    <property type="entry name" value="T2SP_D"/>
    <property type="match status" value="1"/>
</dbReference>
<comment type="caution">
    <text evidence="14">The sequence shown here is derived from an EMBL/GenBank/DDBJ whole genome shotgun (WGS) entry which is preliminary data.</text>
</comment>
<feature type="transmembrane region" description="Helical" evidence="11">
    <location>
        <begin position="36"/>
        <end position="54"/>
    </location>
</feature>
<dbReference type="GO" id="GO:0009279">
    <property type="term" value="C:cell outer membrane"/>
    <property type="evidence" value="ECO:0007669"/>
    <property type="project" value="UniProtKB-SubCell"/>
</dbReference>
<evidence type="ECO:0000256" key="3">
    <source>
        <dbReference type="ARBA" id="ARBA00022448"/>
    </source>
</evidence>
<evidence type="ECO:0000259" key="13">
    <source>
        <dbReference type="Pfam" id="PF03958"/>
    </source>
</evidence>
<evidence type="ECO:0000256" key="6">
    <source>
        <dbReference type="ARBA" id="ARBA00023010"/>
    </source>
</evidence>
<dbReference type="AlphaFoldDB" id="A0A5M9REC2"/>
<evidence type="ECO:0000256" key="9">
    <source>
        <dbReference type="HAMAP-Rule" id="MF_02219"/>
    </source>
</evidence>
<evidence type="ECO:0000313" key="14">
    <source>
        <dbReference type="EMBL" id="KAA8717825.1"/>
    </source>
</evidence>
<dbReference type="Pfam" id="PF03958">
    <property type="entry name" value="Secretin_N"/>
    <property type="match status" value="1"/>
</dbReference>
<keyword evidence="7 9" id="KW-0472">Membrane</keyword>
<dbReference type="InterPro" id="IPR050810">
    <property type="entry name" value="Bact_Secretion_Sys_Channel"/>
</dbReference>
<dbReference type="Proteomes" id="UP000322181">
    <property type="component" value="Unassembled WGS sequence"/>
</dbReference>
<evidence type="ECO:0000256" key="7">
    <source>
        <dbReference type="ARBA" id="ARBA00023136"/>
    </source>
</evidence>
<feature type="domain" description="NolW-like" evidence="13">
    <location>
        <begin position="207"/>
        <end position="296"/>
    </location>
</feature>
<evidence type="ECO:0000256" key="4">
    <source>
        <dbReference type="ARBA" id="ARBA00022729"/>
    </source>
</evidence>
<comment type="subunit">
    <text evidence="9">The core secretion machinery of the T3SS is composed of approximately 20 different proteins, including cytoplasmic components, a base, an export apparatus and a needle. This subunit is part of the base, which anchors the injectisome in the bacterial cell envelope. Forms a stable homooligomeric complex.</text>
</comment>
<keyword evidence="11" id="KW-1133">Transmembrane helix</keyword>
<feature type="domain" description="Type II/III secretion system secretin-like" evidence="12">
    <location>
        <begin position="362"/>
        <end position="521"/>
    </location>
</feature>
<gene>
    <name evidence="9" type="primary">sctC</name>
    <name evidence="14" type="ORF">F4V73_08365</name>
</gene>
<evidence type="ECO:0000256" key="2">
    <source>
        <dbReference type="ARBA" id="ARBA00007032"/>
    </source>
</evidence>
<dbReference type="PANTHER" id="PTHR30332">
    <property type="entry name" value="PROBABLE GENERAL SECRETION PATHWAY PROTEIN D"/>
    <property type="match status" value="1"/>
</dbReference>
<dbReference type="GO" id="GO:0030254">
    <property type="term" value="P:protein secretion by the type III secretion system"/>
    <property type="evidence" value="ECO:0007669"/>
    <property type="project" value="UniProtKB-UniRule"/>
</dbReference>
<dbReference type="InterPro" id="IPR038591">
    <property type="entry name" value="NolW-like_sf"/>
</dbReference>
<comment type="function">
    <text evidence="9">Component of the type III secretion system (T3SS), also called injectisome, which is used to inject bacterial effector proteins into eukaryotic host cells. Forms a ring-shaped multimeric structure with an apparent central pore in the outer membrane.</text>
</comment>
<comment type="subcellular location">
    <subcellularLocation>
        <location evidence="1 9 10">Cell outer membrane</location>
    </subcellularLocation>
</comment>
<keyword evidence="6 9" id="KW-0811">Translocation</keyword>
<dbReference type="EMBL" id="VXKB01000001">
    <property type="protein sequence ID" value="KAA8717825.1"/>
    <property type="molecule type" value="Genomic_DNA"/>
</dbReference>
<name>A0A5M9REC2_9GAMM</name>
<dbReference type="Pfam" id="PF00263">
    <property type="entry name" value="Secretin"/>
    <property type="match status" value="1"/>
</dbReference>
<dbReference type="Gene3D" id="3.55.50.30">
    <property type="match status" value="1"/>
</dbReference>
<evidence type="ECO:0000259" key="12">
    <source>
        <dbReference type="Pfam" id="PF00263"/>
    </source>
</evidence>
<reference evidence="14 15" key="1">
    <citation type="submission" date="2019-09" db="EMBL/GenBank/DDBJ databases">
        <title>Draft genome sequence of various Type strains from the CCUG.</title>
        <authorList>
            <person name="Pineiro-Iglesias B."/>
            <person name="Tunovic T."/>
            <person name="Unosson C."/>
            <person name="Inganas E."/>
            <person name="Ohlen M."/>
            <person name="Cardew S."/>
            <person name="Jensie-Markopoulos S."/>
            <person name="Salva-Serra F."/>
            <person name="Jaen-Luchoro D."/>
            <person name="Karlsson R."/>
            <person name="Svensson-Stadler L."/>
            <person name="Chun J."/>
            <person name="Moore E."/>
        </authorList>
    </citation>
    <scope>NUCLEOTIDE SEQUENCE [LARGE SCALE GENOMIC DNA]</scope>
    <source>
        <strain evidence="14 15">CCUG 53682T</strain>
    </source>
</reference>